<evidence type="ECO:0000313" key="1">
    <source>
        <dbReference type="EMBL" id="KAI5671133.1"/>
    </source>
</evidence>
<keyword evidence="2" id="KW-1185">Reference proteome</keyword>
<dbReference type="EMBL" id="CM044703">
    <property type="protein sequence ID" value="KAI5671133.1"/>
    <property type="molecule type" value="Genomic_DNA"/>
</dbReference>
<gene>
    <name evidence="1" type="ORF">M9H77_11497</name>
</gene>
<dbReference type="Proteomes" id="UP001060085">
    <property type="component" value="Linkage Group LG03"/>
</dbReference>
<reference evidence="2" key="1">
    <citation type="journal article" date="2023" name="Nat. Plants">
        <title>Single-cell RNA sequencing provides a high-resolution roadmap for understanding the multicellular compartmentation of specialized metabolism.</title>
        <authorList>
            <person name="Sun S."/>
            <person name="Shen X."/>
            <person name="Li Y."/>
            <person name="Li Y."/>
            <person name="Wang S."/>
            <person name="Li R."/>
            <person name="Zhang H."/>
            <person name="Shen G."/>
            <person name="Guo B."/>
            <person name="Wei J."/>
            <person name="Xu J."/>
            <person name="St-Pierre B."/>
            <person name="Chen S."/>
            <person name="Sun C."/>
        </authorList>
    </citation>
    <scope>NUCLEOTIDE SEQUENCE [LARGE SCALE GENOMIC DNA]</scope>
</reference>
<evidence type="ECO:0000313" key="2">
    <source>
        <dbReference type="Proteomes" id="UP001060085"/>
    </source>
</evidence>
<protein>
    <submittedName>
        <fullName evidence="1">Uncharacterized protein</fullName>
    </submittedName>
</protein>
<sequence length="170" mass="19693">MSNLLVNMAEMVYLFPMLKNALKSKDFDLQKENKSHGENLSVRGRVDRGGHPSHRFKSKGQSKSREKNKVKYFYCGKEDHMKNKCFKRIKDEKQRKHGKGSNKIDKTHDFDLDGNSMFPKVLCASLSTSCSKFVDHWVLESGCSFHMIPNKHWFSDFKPLNQGKVFMGNN</sequence>
<organism evidence="1 2">
    <name type="scientific">Catharanthus roseus</name>
    <name type="common">Madagascar periwinkle</name>
    <name type="synonym">Vinca rosea</name>
    <dbReference type="NCBI Taxonomy" id="4058"/>
    <lineage>
        <taxon>Eukaryota</taxon>
        <taxon>Viridiplantae</taxon>
        <taxon>Streptophyta</taxon>
        <taxon>Embryophyta</taxon>
        <taxon>Tracheophyta</taxon>
        <taxon>Spermatophyta</taxon>
        <taxon>Magnoliopsida</taxon>
        <taxon>eudicotyledons</taxon>
        <taxon>Gunneridae</taxon>
        <taxon>Pentapetalae</taxon>
        <taxon>asterids</taxon>
        <taxon>lamiids</taxon>
        <taxon>Gentianales</taxon>
        <taxon>Apocynaceae</taxon>
        <taxon>Rauvolfioideae</taxon>
        <taxon>Vinceae</taxon>
        <taxon>Catharanthinae</taxon>
        <taxon>Catharanthus</taxon>
    </lineage>
</organism>
<proteinExistence type="predicted"/>
<comment type="caution">
    <text evidence="1">The sequence shown here is derived from an EMBL/GenBank/DDBJ whole genome shotgun (WGS) entry which is preliminary data.</text>
</comment>
<name>A0ACC0BET0_CATRO</name>
<accession>A0ACC0BET0</accession>